<keyword evidence="3" id="KW-1185">Reference proteome</keyword>
<feature type="region of interest" description="Disordered" evidence="1">
    <location>
        <begin position="1"/>
        <end position="23"/>
    </location>
</feature>
<accession>A0AAV4ENG2</accession>
<organism evidence="2 3">
    <name type="scientific">Elysia marginata</name>
    <dbReference type="NCBI Taxonomy" id="1093978"/>
    <lineage>
        <taxon>Eukaryota</taxon>
        <taxon>Metazoa</taxon>
        <taxon>Spiralia</taxon>
        <taxon>Lophotrochozoa</taxon>
        <taxon>Mollusca</taxon>
        <taxon>Gastropoda</taxon>
        <taxon>Heterobranchia</taxon>
        <taxon>Euthyneura</taxon>
        <taxon>Panpulmonata</taxon>
        <taxon>Sacoglossa</taxon>
        <taxon>Placobranchoidea</taxon>
        <taxon>Plakobranchidae</taxon>
        <taxon>Elysia</taxon>
    </lineage>
</organism>
<protein>
    <submittedName>
        <fullName evidence="2">Uncharacterized protein</fullName>
    </submittedName>
</protein>
<dbReference type="Proteomes" id="UP000762676">
    <property type="component" value="Unassembled WGS sequence"/>
</dbReference>
<evidence type="ECO:0000313" key="2">
    <source>
        <dbReference type="EMBL" id="GFR61970.1"/>
    </source>
</evidence>
<dbReference type="EMBL" id="BMAT01000221">
    <property type="protein sequence ID" value="GFR61970.1"/>
    <property type="molecule type" value="Genomic_DNA"/>
</dbReference>
<evidence type="ECO:0000313" key="3">
    <source>
        <dbReference type="Proteomes" id="UP000762676"/>
    </source>
</evidence>
<reference evidence="2 3" key="1">
    <citation type="journal article" date="2021" name="Elife">
        <title>Chloroplast acquisition without the gene transfer in kleptoplastic sea slugs, Plakobranchus ocellatus.</title>
        <authorList>
            <person name="Maeda T."/>
            <person name="Takahashi S."/>
            <person name="Yoshida T."/>
            <person name="Shimamura S."/>
            <person name="Takaki Y."/>
            <person name="Nagai Y."/>
            <person name="Toyoda A."/>
            <person name="Suzuki Y."/>
            <person name="Arimoto A."/>
            <person name="Ishii H."/>
            <person name="Satoh N."/>
            <person name="Nishiyama T."/>
            <person name="Hasebe M."/>
            <person name="Maruyama T."/>
            <person name="Minagawa J."/>
            <person name="Obokata J."/>
            <person name="Shigenobu S."/>
        </authorList>
    </citation>
    <scope>NUCLEOTIDE SEQUENCE [LARGE SCALE GENOMIC DNA]</scope>
</reference>
<comment type="caution">
    <text evidence="2">The sequence shown here is derived from an EMBL/GenBank/DDBJ whole genome shotgun (WGS) entry which is preliminary data.</text>
</comment>
<gene>
    <name evidence="2" type="ORF">ElyMa_000118200</name>
</gene>
<dbReference type="AlphaFoldDB" id="A0AAV4ENG2"/>
<sequence>MRPSPPGNWSGNESASANWSGNEGATVAAPCRAMLRSLSESAASGVWRQQVFYTRRRNHPSLKQVVSNASVAIPAIISSISGEETDPRHTSRARLTRRIFNLTNWEKPE</sequence>
<evidence type="ECO:0000256" key="1">
    <source>
        <dbReference type="SAM" id="MobiDB-lite"/>
    </source>
</evidence>
<proteinExistence type="predicted"/>
<feature type="compositionally biased region" description="Polar residues" evidence="1">
    <location>
        <begin position="7"/>
        <end position="23"/>
    </location>
</feature>
<name>A0AAV4ENG2_9GAST</name>